<reference evidence="1" key="1">
    <citation type="journal article" date="2014" name="Front. Microbiol.">
        <title>High frequency of phylogenetically diverse reductive dehalogenase-homologous genes in deep subseafloor sedimentary metagenomes.</title>
        <authorList>
            <person name="Kawai M."/>
            <person name="Futagami T."/>
            <person name="Toyoda A."/>
            <person name="Takaki Y."/>
            <person name="Nishi S."/>
            <person name="Hori S."/>
            <person name="Arai W."/>
            <person name="Tsubouchi T."/>
            <person name="Morono Y."/>
            <person name="Uchiyama I."/>
            <person name="Ito T."/>
            <person name="Fujiyama A."/>
            <person name="Inagaki F."/>
            <person name="Takami H."/>
        </authorList>
    </citation>
    <scope>NUCLEOTIDE SEQUENCE</scope>
    <source>
        <strain evidence="1">Expedition CK06-06</strain>
    </source>
</reference>
<sequence length="167" mass="17295">GDLAAEMIRRGAAPLAIQLPPGAPGEAMAKAYRKSVTGARLRVEENLIGPAEEADGPAGWRWVESLLADGSVRGFILAGSEPEGALAALARARIPDEVAVAVWAPAGAAPAFVREPARLELDAREIVQAGSEMLSALARGEPAAGVTIRPRFIPGETLPPPGGRPKR</sequence>
<name>X1JQ32_9ZZZZ</name>
<dbReference type="EMBL" id="BARU01038053">
    <property type="protein sequence ID" value="GAH80389.1"/>
    <property type="molecule type" value="Genomic_DNA"/>
</dbReference>
<protein>
    <recommendedName>
        <fullName evidence="2">Periplasmic binding protein/LacI sugar binding domain-containing protein</fullName>
    </recommendedName>
</protein>
<accession>X1JQ32</accession>
<dbReference type="AlphaFoldDB" id="X1JQ32"/>
<evidence type="ECO:0008006" key="2">
    <source>
        <dbReference type="Google" id="ProtNLM"/>
    </source>
</evidence>
<proteinExistence type="predicted"/>
<gene>
    <name evidence="1" type="ORF">S03H2_59197</name>
</gene>
<feature type="non-terminal residue" evidence="1">
    <location>
        <position position="1"/>
    </location>
</feature>
<organism evidence="1">
    <name type="scientific">marine sediment metagenome</name>
    <dbReference type="NCBI Taxonomy" id="412755"/>
    <lineage>
        <taxon>unclassified sequences</taxon>
        <taxon>metagenomes</taxon>
        <taxon>ecological metagenomes</taxon>
    </lineage>
</organism>
<comment type="caution">
    <text evidence="1">The sequence shown here is derived from an EMBL/GenBank/DDBJ whole genome shotgun (WGS) entry which is preliminary data.</text>
</comment>
<evidence type="ECO:0000313" key="1">
    <source>
        <dbReference type="EMBL" id="GAH80389.1"/>
    </source>
</evidence>